<dbReference type="AlphaFoldDB" id="A0A149PE48"/>
<organism evidence="1 2">
    <name type="scientific">Paraburkholderia monticola</name>
    <dbReference type="NCBI Taxonomy" id="1399968"/>
    <lineage>
        <taxon>Bacteria</taxon>
        <taxon>Pseudomonadati</taxon>
        <taxon>Pseudomonadota</taxon>
        <taxon>Betaproteobacteria</taxon>
        <taxon>Burkholderiales</taxon>
        <taxon>Burkholderiaceae</taxon>
        <taxon>Paraburkholderia</taxon>
    </lineage>
</organism>
<dbReference type="EMBL" id="LRBG01000038">
    <property type="protein sequence ID" value="KXU83312.1"/>
    <property type="molecule type" value="Genomic_DNA"/>
</dbReference>
<sequence>MAAISVRYGLADLTELDDRMEAYLDALLAGGAGAWARFESGLALDSSGEMFVATVFALEARDNDKIKKLCAVAEAITETRAGLHAAFGWVSGRVLYGVVKFLLASPSLFHRLVGFTACAAHRVHPGEPLIKELTAAGSLLSSDLARLAGEFGDIDAANLAFDAKKDEHSEFWGAWSAVLLGERQHAFAFLKEFSRCSGPLRDAALALVLRAASLAEGHKMLRALASDSACLRELVRSIGIVGDPSYIPWLIERMSVPAVARLAGESFSLITGSDLITHHLDGAPPQGMESSPSHDLDVDVPGIDLDADLPWPKPKAIEAWWHAEKHRFQLGVRYFAGEHVSIGHCQKVLLQGNQRRRMAAALFLSLLQPGTGLFPTSAPAWRQKRWLDKAP</sequence>
<keyword evidence="2" id="KW-1185">Reference proteome</keyword>
<name>A0A149PE48_9BURK</name>
<proteinExistence type="predicted"/>
<dbReference type="NCBIfam" id="TIGR02270">
    <property type="entry name" value="TIGR02270 family protein"/>
    <property type="match status" value="1"/>
</dbReference>
<accession>A0A149PE48</accession>
<dbReference type="STRING" id="1399968.CI15_29920"/>
<protein>
    <recommendedName>
        <fullName evidence="3">TIGR02270 family protein</fullName>
    </recommendedName>
</protein>
<evidence type="ECO:0008006" key="3">
    <source>
        <dbReference type="Google" id="ProtNLM"/>
    </source>
</evidence>
<evidence type="ECO:0000313" key="1">
    <source>
        <dbReference type="EMBL" id="KXU83312.1"/>
    </source>
</evidence>
<comment type="caution">
    <text evidence="1">The sequence shown here is derived from an EMBL/GenBank/DDBJ whole genome shotgun (WGS) entry which is preliminary data.</text>
</comment>
<dbReference type="InterPro" id="IPR011959">
    <property type="entry name" value="CHP02270"/>
</dbReference>
<reference evidence="1 2" key="1">
    <citation type="journal article" date="2015" name="Int. J. Syst. Evol. Microbiol.">
        <title>Burkholderia monticola sp. nov., isolated from mountain soil.</title>
        <authorList>
            <person name="Baek I."/>
            <person name="Seo B."/>
            <person name="Lee I."/>
            <person name="Yi H."/>
            <person name="Chun J."/>
        </authorList>
    </citation>
    <scope>NUCLEOTIDE SEQUENCE [LARGE SCALE GENOMIC DNA]</scope>
    <source>
        <strain evidence="1 2">JC2948</strain>
    </source>
</reference>
<gene>
    <name evidence="1" type="ORF">CI15_29920</name>
</gene>
<evidence type="ECO:0000313" key="2">
    <source>
        <dbReference type="Proteomes" id="UP000075613"/>
    </source>
</evidence>
<dbReference type="Proteomes" id="UP000075613">
    <property type="component" value="Unassembled WGS sequence"/>
</dbReference>